<organism evidence="2 3">
    <name type="scientific">Globodera rostochiensis</name>
    <name type="common">Golden nematode worm</name>
    <name type="synonym">Heterodera rostochiensis</name>
    <dbReference type="NCBI Taxonomy" id="31243"/>
    <lineage>
        <taxon>Eukaryota</taxon>
        <taxon>Metazoa</taxon>
        <taxon>Ecdysozoa</taxon>
        <taxon>Nematoda</taxon>
        <taxon>Chromadorea</taxon>
        <taxon>Rhabditida</taxon>
        <taxon>Tylenchina</taxon>
        <taxon>Tylenchomorpha</taxon>
        <taxon>Tylenchoidea</taxon>
        <taxon>Heteroderidae</taxon>
        <taxon>Heteroderinae</taxon>
        <taxon>Globodera</taxon>
    </lineage>
</organism>
<dbReference type="WBParaSite" id="Gr19_v10_g6992.t1">
    <property type="protein sequence ID" value="Gr19_v10_g6992.t1"/>
    <property type="gene ID" value="Gr19_v10_g6992"/>
</dbReference>
<protein>
    <submittedName>
        <fullName evidence="3">Uncharacterized protein</fullName>
    </submittedName>
</protein>
<proteinExistence type="predicted"/>
<sequence>MVENGTRAVQMCGQFIHCAQIIRAAEAAPPSSAVKKKDTFAPPQFVLSSQPTTTNRTPSPKTNKLQITQSPCLLPANLFINQPKLAAVSVVTTFCQICHSKRFEASQRIKARRINMVVSGPPQSPRTGLALTDLQQSTSASIDTSNSGNGSGSSGSCSGSIGGGVISGLAIAGHGGSSNWSTRGVGGIGAGLSCSSLSSVGGGLFGVKMGGGMDSLHSGGSPSLGQGSFGGFPSSSNGTNGGLFNNCGCSSSDYGLFKK</sequence>
<evidence type="ECO:0000313" key="2">
    <source>
        <dbReference type="Proteomes" id="UP000887572"/>
    </source>
</evidence>
<accession>A0A914I5L4</accession>
<feature type="compositionally biased region" description="Polar residues" evidence="1">
    <location>
        <begin position="46"/>
        <end position="63"/>
    </location>
</feature>
<evidence type="ECO:0000313" key="3">
    <source>
        <dbReference type="WBParaSite" id="Gr19_v10_g6992.t1"/>
    </source>
</evidence>
<keyword evidence="2" id="KW-1185">Reference proteome</keyword>
<name>A0A914I5L4_GLORO</name>
<evidence type="ECO:0000256" key="1">
    <source>
        <dbReference type="SAM" id="MobiDB-lite"/>
    </source>
</evidence>
<dbReference type="AlphaFoldDB" id="A0A914I5L4"/>
<reference evidence="3" key="1">
    <citation type="submission" date="2022-11" db="UniProtKB">
        <authorList>
            <consortium name="WormBaseParasite"/>
        </authorList>
    </citation>
    <scope>IDENTIFICATION</scope>
</reference>
<dbReference type="Proteomes" id="UP000887572">
    <property type="component" value="Unplaced"/>
</dbReference>
<feature type="region of interest" description="Disordered" evidence="1">
    <location>
        <begin position="44"/>
        <end position="63"/>
    </location>
</feature>